<dbReference type="HOGENOM" id="CLU_1364260_0_0_7"/>
<keyword evidence="1" id="KW-0732">Signal</keyword>
<dbReference type="PROSITE" id="PS51257">
    <property type="entry name" value="PROKAR_LIPOPROTEIN"/>
    <property type="match status" value="1"/>
</dbReference>
<evidence type="ECO:0000256" key="1">
    <source>
        <dbReference type="SAM" id="SignalP"/>
    </source>
</evidence>
<sequence length="193" mass="20677">MTLRTLVPILALALACARAPAPAAPRAAAPAEYFPLAVGNSWTYVDESPALPPERRGALRTVRILERTADGYFRDSDRGELRADGACVHDRLRRLLCAPLAQGQQWTSVVSASSTERYEIAAVGETAETPAGRFEGCVRVRAHNRAGPTTDNVLEITYAPGVGPVRIETWAVVEGNVAPQVRAVLGSYRVGGK</sequence>
<dbReference type="KEGG" id="acp:A2cp1_2311"/>
<accession>B8JAD0</accession>
<dbReference type="RefSeq" id="WP_012633483.1">
    <property type="nucleotide sequence ID" value="NC_011891.1"/>
</dbReference>
<evidence type="ECO:0000313" key="3">
    <source>
        <dbReference type="Proteomes" id="UP000007089"/>
    </source>
</evidence>
<feature type="signal peptide" evidence="1">
    <location>
        <begin position="1"/>
        <end position="23"/>
    </location>
</feature>
<reference evidence="2" key="1">
    <citation type="submission" date="2009-01" db="EMBL/GenBank/DDBJ databases">
        <title>Complete sequence of Anaeromyxobacter dehalogenans 2CP-1.</title>
        <authorList>
            <consortium name="US DOE Joint Genome Institute"/>
            <person name="Lucas S."/>
            <person name="Copeland A."/>
            <person name="Lapidus A."/>
            <person name="Glavina del Rio T."/>
            <person name="Dalin E."/>
            <person name="Tice H."/>
            <person name="Bruce D."/>
            <person name="Goodwin L."/>
            <person name="Pitluck S."/>
            <person name="Saunders E."/>
            <person name="Brettin T."/>
            <person name="Detter J.C."/>
            <person name="Han C."/>
            <person name="Larimer F."/>
            <person name="Land M."/>
            <person name="Hauser L."/>
            <person name="Kyrpides N."/>
            <person name="Ovchinnikova G."/>
            <person name="Beliaev A.S."/>
            <person name="Richardson P."/>
        </authorList>
    </citation>
    <scope>NUCLEOTIDE SEQUENCE</scope>
    <source>
        <strain evidence="2">2CP-1</strain>
    </source>
</reference>
<name>B8JAD0_ANAD2</name>
<keyword evidence="3" id="KW-1185">Reference proteome</keyword>
<dbReference type="Proteomes" id="UP000007089">
    <property type="component" value="Chromosome"/>
</dbReference>
<proteinExistence type="predicted"/>
<protein>
    <recommendedName>
        <fullName evidence="4">Lipoprotein</fullName>
    </recommendedName>
</protein>
<gene>
    <name evidence="2" type="ordered locus">A2cp1_2311</name>
</gene>
<dbReference type="EMBL" id="CP001359">
    <property type="protein sequence ID" value="ACL65649.1"/>
    <property type="molecule type" value="Genomic_DNA"/>
</dbReference>
<feature type="chain" id="PRO_5002874843" description="Lipoprotein" evidence="1">
    <location>
        <begin position="24"/>
        <end position="193"/>
    </location>
</feature>
<dbReference type="AlphaFoldDB" id="B8JAD0"/>
<organism evidence="2 3">
    <name type="scientific">Anaeromyxobacter dehalogenans (strain ATCC BAA-258 / DSM 21875 / 2CP-1)</name>
    <dbReference type="NCBI Taxonomy" id="455488"/>
    <lineage>
        <taxon>Bacteria</taxon>
        <taxon>Pseudomonadati</taxon>
        <taxon>Myxococcota</taxon>
        <taxon>Myxococcia</taxon>
        <taxon>Myxococcales</taxon>
        <taxon>Cystobacterineae</taxon>
        <taxon>Anaeromyxobacteraceae</taxon>
        <taxon>Anaeromyxobacter</taxon>
    </lineage>
</organism>
<evidence type="ECO:0000313" key="2">
    <source>
        <dbReference type="EMBL" id="ACL65649.1"/>
    </source>
</evidence>
<evidence type="ECO:0008006" key="4">
    <source>
        <dbReference type="Google" id="ProtNLM"/>
    </source>
</evidence>